<dbReference type="EMBL" id="SHOA02000014">
    <property type="protein sequence ID" value="TDH66778.1"/>
    <property type="molecule type" value="Genomic_DNA"/>
</dbReference>
<dbReference type="GeneID" id="94347123"/>
<name>A0A976IC67_BRELC</name>
<keyword evidence="2" id="KW-1185">Reference proteome</keyword>
<proteinExistence type="predicted"/>
<protein>
    <submittedName>
        <fullName evidence="1">Uncharacterized protein</fullName>
    </submittedName>
</protein>
<organism evidence="1 2">
    <name type="scientific">Bremia lactucae</name>
    <name type="common">Lettuce downy mildew</name>
    <dbReference type="NCBI Taxonomy" id="4779"/>
    <lineage>
        <taxon>Eukaryota</taxon>
        <taxon>Sar</taxon>
        <taxon>Stramenopiles</taxon>
        <taxon>Oomycota</taxon>
        <taxon>Peronosporomycetes</taxon>
        <taxon>Peronosporales</taxon>
        <taxon>Peronosporaceae</taxon>
        <taxon>Bremia</taxon>
    </lineage>
</organism>
<comment type="caution">
    <text evidence="1">The sequence shown here is derived from an EMBL/GenBank/DDBJ whole genome shotgun (WGS) entry which is preliminary data.</text>
</comment>
<dbReference type="RefSeq" id="XP_067816277.1">
    <property type="nucleotide sequence ID" value="XM_067961452.1"/>
</dbReference>
<accession>A0A976IC67</accession>
<dbReference type="AlphaFoldDB" id="A0A976IC67"/>
<gene>
    <name evidence="1" type="ORF">CCR75_003355</name>
</gene>
<reference evidence="1 2" key="1">
    <citation type="journal article" date="2021" name="Genome Biol.">
        <title>AFLAP: assembly-free linkage analysis pipeline using k-mers from genome sequencing data.</title>
        <authorList>
            <person name="Fletcher K."/>
            <person name="Zhang L."/>
            <person name="Gil J."/>
            <person name="Han R."/>
            <person name="Cavanaugh K."/>
            <person name="Michelmore R."/>
        </authorList>
    </citation>
    <scope>NUCLEOTIDE SEQUENCE [LARGE SCALE GENOMIC DNA]</scope>
    <source>
        <strain evidence="1 2">SF5</strain>
    </source>
</reference>
<evidence type="ECO:0000313" key="2">
    <source>
        <dbReference type="Proteomes" id="UP000294530"/>
    </source>
</evidence>
<sequence>MDILGRTLPMVVDTSAEMEKKNDIATWDEIISCGFKLTNEQMHKISDTEAISFHYACTFALASTDR</sequence>
<evidence type="ECO:0000313" key="1">
    <source>
        <dbReference type="EMBL" id="TDH66778.1"/>
    </source>
</evidence>
<dbReference type="KEGG" id="blac:94347123"/>
<dbReference type="Proteomes" id="UP000294530">
    <property type="component" value="Unassembled WGS sequence"/>
</dbReference>